<organism evidence="2 3">
    <name type="scientific">Mobilisporobacter senegalensis</name>
    <dbReference type="NCBI Taxonomy" id="1329262"/>
    <lineage>
        <taxon>Bacteria</taxon>
        <taxon>Bacillati</taxon>
        <taxon>Bacillota</taxon>
        <taxon>Clostridia</taxon>
        <taxon>Lachnospirales</taxon>
        <taxon>Lachnospiraceae</taxon>
        <taxon>Mobilisporobacter</taxon>
    </lineage>
</organism>
<dbReference type="GO" id="GO:0005829">
    <property type="term" value="C:cytosol"/>
    <property type="evidence" value="ECO:0007669"/>
    <property type="project" value="TreeGrafter"/>
</dbReference>
<proteinExistence type="predicted"/>
<dbReference type="PANTHER" id="PTHR23025:SF4">
    <property type="entry name" value="ALPHA_BETA HYDROLASE FOLD-3 DOMAIN-CONTAINING PROTEIN"/>
    <property type="match status" value="1"/>
</dbReference>
<dbReference type="EMBL" id="RJVG01000007">
    <property type="protein sequence ID" value="ROR27236.1"/>
    <property type="molecule type" value="Genomic_DNA"/>
</dbReference>
<gene>
    <name evidence="2" type="ORF">EDD66_107150</name>
</gene>
<reference evidence="2 3" key="1">
    <citation type="submission" date="2018-11" db="EMBL/GenBank/DDBJ databases">
        <title>Genomic Encyclopedia of Type Strains, Phase IV (KMG-IV): sequencing the most valuable type-strain genomes for metagenomic binning, comparative biology and taxonomic classification.</title>
        <authorList>
            <person name="Goeker M."/>
        </authorList>
    </citation>
    <scope>NUCLEOTIDE SEQUENCE [LARGE SCALE GENOMIC DNA]</scope>
    <source>
        <strain evidence="2 3">DSM 26537</strain>
    </source>
</reference>
<evidence type="ECO:0000313" key="2">
    <source>
        <dbReference type="EMBL" id="ROR27236.1"/>
    </source>
</evidence>
<dbReference type="InterPro" id="IPR029058">
    <property type="entry name" value="AB_hydrolase_fold"/>
</dbReference>
<dbReference type="SUPFAM" id="SSF53474">
    <property type="entry name" value="alpha/beta-Hydrolases"/>
    <property type="match status" value="1"/>
</dbReference>
<name>A0A3N1XKN5_9FIRM</name>
<dbReference type="Pfam" id="PF07859">
    <property type="entry name" value="Abhydrolase_3"/>
    <property type="match status" value="1"/>
</dbReference>
<dbReference type="Gene3D" id="3.40.50.1820">
    <property type="entry name" value="alpha/beta hydrolase"/>
    <property type="match status" value="1"/>
</dbReference>
<dbReference type="AlphaFoldDB" id="A0A3N1XKN5"/>
<dbReference type="GO" id="GO:0019433">
    <property type="term" value="P:triglyceride catabolic process"/>
    <property type="evidence" value="ECO:0007669"/>
    <property type="project" value="TreeGrafter"/>
</dbReference>
<dbReference type="PANTHER" id="PTHR23025">
    <property type="entry name" value="TRIACYLGLYCEROL LIPASE"/>
    <property type="match status" value="1"/>
</dbReference>
<feature type="domain" description="Alpha/beta hydrolase fold-3" evidence="1">
    <location>
        <begin position="71"/>
        <end position="281"/>
    </location>
</feature>
<dbReference type="GO" id="GO:0004771">
    <property type="term" value="F:sterol ester esterase activity"/>
    <property type="evidence" value="ECO:0007669"/>
    <property type="project" value="TreeGrafter"/>
</dbReference>
<dbReference type="InterPro" id="IPR013094">
    <property type="entry name" value="AB_hydrolase_3"/>
</dbReference>
<accession>A0A3N1XKN5</accession>
<comment type="caution">
    <text evidence="2">The sequence shown here is derived from an EMBL/GenBank/DDBJ whole genome shotgun (WGS) entry which is preliminary data.</text>
</comment>
<dbReference type="GO" id="GO:0004806">
    <property type="term" value="F:triacylglycerol lipase activity"/>
    <property type="evidence" value="ECO:0007669"/>
    <property type="project" value="TreeGrafter"/>
</dbReference>
<dbReference type="RefSeq" id="WP_123609927.1">
    <property type="nucleotide sequence ID" value="NZ_RJVG01000007.1"/>
</dbReference>
<protein>
    <submittedName>
        <fullName evidence="2">Acetyl esterase/lipase</fullName>
    </submittedName>
</protein>
<dbReference type="Proteomes" id="UP000273083">
    <property type="component" value="Unassembled WGS sequence"/>
</dbReference>
<keyword evidence="3" id="KW-1185">Reference proteome</keyword>
<evidence type="ECO:0000313" key="3">
    <source>
        <dbReference type="Proteomes" id="UP000273083"/>
    </source>
</evidence>
<evidence type="ECO:0000259" key="1">
    <source>
        <dbReference type="Pfam" id="PF07859"/>
    </source>
</evidence>
<dbReference type="OrthoDB" id="24847at2"/>
<sequence>MNRMKKAILKFLSHPFSHLKKYYKIYRKIIIAMNPCHKHLSYILDYDFPVNGRTIPIRIFQPKRKKEKKILLFFHGGGWVTGNIKTYTRICDYMAHQTGHTVISVEYRLAPEHPFPSGLTDCYLVAKEICLNPDLFHCQSKDITLIGDSAGGNLAAAVSLMARDFGEFLPPKQILLYPTTYNDYSENSPFPSVNENGTDYFFTMKRIQDYLDMYVGTEQNRNHPYIAPLLASDLSNQPKTLIITGEYDLLRDEGIAFGRRLKKSGNDTKIYVIKKALHGFLSLPHNKEPIIRCYKIMNQFLYEKGNTNETSKKG</sequence>